<evidence type="ECO:0000256" key="1">
    <source>
        <dbReference type="SAM" id="MobiDB-lite"/>
    </source>
</evidence>
<evidence type="ECO:0000313" key="4">
    <source>
        <dbReference type="Proteomes" id="UP001265746"/>
    </source>
</evidence>
<dbReference type="GO" id="GO:0005737">
    <property type="term" value="C:cytoplasm"/>
    <property type="evidence" value="ECO:0007669"/>
    <property type="project" value="TreeGrafter"/>
</dbReference>
<dbReference type="InterPro" id="IPR001509">
    <property type="entry name" value="Epimerase_deHydtase"/>
</dbReference>
<dbReference type="PANTHER" id="PTHR48079:SF5">
    <property type="entry name" value="DEPENDENT EPIMERASE_DEHYDRATASE, PUTATIVE (AFU_ORTHOLOGUE AFUA_7G00180)-RELATED"/>
    <property type="match status" value="1"/>
</dbReference>
<sequence length="319" mass="33846">MPQTRIFITGATGYLGQVLTEFAIAQGHTVRGLSRKEANDAKLTRLGATPVRGDLETLDVLKSESAQADIVIHLADALLGLGFDTPYDKVLAIDAAAVDAMVAGLQSSGDEAKTLITTSGTLMARPDPNGEETSEDAPDNLDSPITRYKAWDYAKAVAEKAGVRVMCVRLAPFVYGRGGSGIKMFMQGAATSKVAIYVDGGSTRTTTVHVDDAARLYLLVAEKGRGGEAYNASGETNVTMKELQEAIAETVGVPALNLSKEDASAKMPPFFVNFLVSENRGSNKKAVSELGWQPTGSGIIDEIRKGSYVEVAKTLPKEE</sequence>
<dbReference type="PANTHER" id="PTHR48079">
    <property type="entry name" value="PROTEIN YEEZ"/>
    <property type="match status" value="1"/>
</dbReference>
<evidence type="ECO:0000313" key="3">
    <source>
        <dbReference type="EMBL" id="KAK2599216.1"/>
    </source>
</evidence>
<dbReference type="InterPro" id="IPR036291">
    <property type="entry name" value="NAD(P)-bd_dom_sf"/>
</dbReference>
<dbReference type="Gene3D" id="3.40.50.720">
    <property type="entry name" value="NAD(P)-binding Rossmann-like Domain"/>
    <property type="match status" value="1"/>
</dbReference>
<feature type="compositionally biased region" description="Acidic residues" evidence="1">
    <location>
        <begin position="129"/>
        <end position="139"/>
    </location>
</feature>
<dbReference type="EMBL" id="JAUJFL010000007">
    <property type="protein sequence ID" value="KAK2599216.1"/>
    <property type="molecule type" value="Genomic_DNA"/>
</dbReference>
<dbReference type="SUPFAM" id="SSF51735">
    <property type="entry name" value="NAD(P)-binding Rossmann-fold domains"/>
    <property type="match status" value="1"/>
</dbReference>
<dbReference type="GO" id="GO:0004029">
    <property type="term" value="F:aldehyde dehydrogenase (NAD+) activity"/>
    <property type="evidence" value="ECO:0007669"/>
    <property type="project" value="TreeGrafter"/>
</dbReference>
<keyword evidence="4" id="KW-1185">Reference proteome</keyword>
<dbReference type="AlphaFoldDB" id="A0AAD9S4G4"/>
<organism evidence="3 4">
    <name type="scientific">Phomopsis amygdali</name>
    <name type="common">Fusicoccum amygdali</name>
    <dbReference type="NCBI Taxonomy" id="1214568"/>
    <lineage>
        <taxon>Eukaryota</taxon>
        <taxon>Fungi</taxon>
        <taxon>Dikarya</taxon>
        <taxon>Ascomycota</taxon>
        <taxon>Pezizomycotina</taxon>
        <taxon>Sordariomycetes</taxon>
        <taxon>Sordariomycetidae</taxon>
        <taxon>Diaporthales</taxon>
        <taxon>Diaporthaceae</taxon>
        <taxon>Diaporthe</taxon>
    </lineage>
</organism>
<name>A0AAD9S4G4_PHOAM</name>
<proteinExistence type="predicted"/>
<protein>
    <recommendedName>
        <fullName evidence="2">NAD-dependent epimerase/dehydratase domain-containing protein</fullName>
    </recommendedName>
</protein>
<dbReference type="InterPro" id="IPR051783">
    <property type="entry name" value="NAD(P)-dependent_oxidoreduct"/>
</dbReference>
<dbReference type="Proteomes" id="UP001265746">
    <property type="component" value="Unassembled WGS sequence"/>
</dbReference>
<dbReference type="Pfam" id="PF01370">
    <property type="entry name" value="Epimerase"/>
    <property type="match status" value="1"/>
</dbReference>
<gene>
    <name evidence="3" type="ORF">N8I77_010988</name>
</gene>
<evidence type="ECO:0000259" key="2">
    <source>
        <dbReference type="Pfam" id="PF01370"/>
    </source>
</evidence>
<comment type="caution">
    <text evidence="3">The sequence shown here is derived from an EMBL/GenBank/DDBJ whole genome shotgun (WGS) entry which is preliminary data.</text>
</comment>
<reference evidence="3" key="1">
    <citation type="submission" date="2023-06" db="EMBL/GenBank/DDBJ databases">
        <authorList>
            <person name="Noh H."/>
        </authorList>
    </citation>
    <scope>NUCLEOTIDE SEQUENCE</scope>
    <source>
        <strain evidence="3">DUCC20226</strain>
    </source>
</reference>
<feature type="domain" description="NAD-dependent epimerase/dehydratase" evidence="2">
    <location>
        <begin position="6"/>
        <end position="232"/>
    </location>
</feature>
<feature type="region of interest" description="Disordered" evidence="1">
    <location>
        <begin position="119"/>
        <end position="141"/>
    </location>
</feature>
<accession>A0AAD9S4G4</accession>